<keyword evidence="3 9" id="KW-0813">Transport</keyword>
<dbReference type="Pfam" id="PF00083">
    <property type="entry name" value="Sugar_tr"/>
    <property type="match status" value="1"/>
</dbReference>
<dbReference type="InterPro" id="IPR005829">
    <property type="entry name" value="Sugar_transporter_CS"/>
</dbReference>
<dbReference type="STRING" id="1151754.M9LX75"/>
<feature type="transmembrane region" description="Helical" evidence="10">
    <location>
        <begin position="84"/>
        <end position="104"/>
    </location>
</feature>
<dbReference type="CDD" id="cd17356">
    <property type="entry name" value="MFS_HXT"/>
    <property type="match status" value="1"/>
</dbReference>
<comment type="similarity">
    <text evidence="2 9">Belongs to the major facilitator superfamily. Sugar transporter (TC 2.A.1.1) family.</text>
</comment>
<dbReference type="EMBL" id="DF196769">
    <property type="protein sequence ID" value="GAC71515.1"/>
    <property type="molecule type" value="Genomic_DNA"/>
</dbReference>
<keyword evidence="6 10" id="KW-0472">Membrane</keyword>
<dbReference type="InterPro" id="IPR005828">
    <property type="entry name" value="MFS_sugar_transport-like"/>
</dbReference>
<organism evidence="12 13">
    <name type="scientific">Pseudozyma antarctica (strain T-34)</name>
    <name type="common">Yeast</name>
    <name type="synonym">Candida antarctica</name>
    <dbReference type="NCBI Taxonomy" id="1151754"/>
    <lineage>
        <taxon>Eukaryota</taxon>
        <taxon>Fungi</taxon>
        <taxon>Dikarya</taxon>
        <taxon>Basidiomycota</taxon>
        <taxon>Ustilaginomycotina</taxon>
        <taxon>Ustilaginomycetes</taxon>
        <taxon>Ustilaginales</taxon>
        <taxon>Ustilaginaceae</taxon>
        <taxon>Moesziomyces</taxon>
    </lineage>
</organism>
<dbReference type="Proteomes" id="UP000011976">
    <property type="component" value="Unassembled WGS sequence"/>
</dbReference>
<dbReference type="GO" id="GO:0010255">
    <property type="term" value="P:glucose mediated signaling pathway"/>
    <property type="evidence" value="ECO:0007669"/>
    <property type="project" value="UniProtKB-ARBA"/>
</dbReference>
<evidence type="ECO:0000256" key="8">
    <source>
        <dbReference type="ARBA" id="ARBA00049119"/>
    </source>
</evidence>
<evidence type="ECO:0000259" key="11">
    <source>
        <dbReference type="PROSITE" id="PS50850"/>
    </source>
</evidence>
<feature type="transmembrane region" description="Helical" evidence="10">
    <location>
        <begin position="478"/>
        <end position="496"/>
    </location>
</feature>
<dbReference type="InterPro" id="IPR020846">
    <property type="entry name" value="MFS_dom"/>
</dbReference>
<dbReference type="AlphaFoldDB" id="M9LX75"/>
<keyword evidence="4 10" id="KW-0812">Transmembrane</keyword>
<comment type="catalytic activity">
    <reaction evidence="8">
        <text>myo-inositol(out) + H(+)(out) = myo-inositol(in) + H(+)(in)</text>
        <dbReference type="Rhea" id="RHEA:60364"/>
        <dbReference type="ChEBI" id="CHEBI:15378"/>
        <dbReference type="ChEBI" id="CHEBI:17268"/>
    </reaction>
</comment>
<accession>M9LX75</accession>
<dbReference type="PROSITE" id="PS00217">
    <property type="entry name" value="SUGAR_TRANSPORT_2"/>
    <property type="match status" value="1"/>
</dbReference>
<feature type="transmembrane region" description="Helical" evidence="10">
    <location>
        <begin position="111"/>
        <end position="129"/>
    </location>
</feature>
<evidence type="ECO:0000256" key="1">
    <source>
        <dbReference type="ARBA" id="ARBA00004141"/>
    </source>
</evidence>
<dbReference type="PROSITE" id="PS50850">
    <property type="entry name" value="MFS"/>
    <property type="match status" value="1"/>
</dbReference>
<proteinExistence type="inferred from homology"/>
<feature type="transmembrane region" description="Helical" evidence="10">
    <location>
        <begin position="288"/>
        <end position="313"/>
    </location>
</feature>
<feature type="transmembrane region" description="Helical" evidence="10">
    <location>
        <begin position="357"/>
        <end position="379"/>
    </location>
</feature>
<feature type="transmembrane region" description="Helical" evidence="10">
    <location>
        <begin position="441"/>
        <end position="458"/>
    </location>
</feature>
<evidence type="ECO:0000313" key="13">
    <source>
        <dbReference type="Proteomes" id="UP000011976"/>
    </source>
</evidence>
<keyword evidence="5 10" id="KW-1133">Transmembrane helix</keyword>
<feature type="transmembrane region" description="Helical" evidence="10">
    <location>
        <begin position="406"/>
        <end position="429"/>
    </location>
</feature>
<evidence type="ECO:0000256" key="10">
    <source>
        <dbReference type="SAM" id="Phobius"/>
    </source>
</evidence>
<feature type="transmembrane region" description="Helical" evidence="10">
    <location>
        <begin position="27"/>
        <end position="45"/>
    </location>
</feature>
<evidence type="ECO:0000256" key="3">
    <source>
        <dbReference type="ARBA" id="ARBA00022448"/>
    </source>
</evidence>
<dbReference type="PRINTS" id="PR00171">
    <property type="entry name" value="SUGRTRNSPORT"/>
</dbReference>
<feature type="transmembrane region" description="Helical" evidence="10">
    <location>
        <begin position="200"/>
        <end position="222"/>
    </location>
</feature>
<dbReference type="SUPFAM" id="SSF103473">
    <property type="entry name" value="MFS general substrate transporter"/>
    <property type="match status" value="1"/>
</dbReference>
<dbReference type="InterPro" id="IPR003663">
    <property type="entry name" value="Sugar/inositol_transpt"/>
</dbReference>
<dbReference type="FunFam" id="1.20.1250.20:FF:000115">
    <property type="entry name" value="High-affinity glucose transporter"/>
    <property type="match status" value="1"/>
</dbReference>
<evidence type="ECO:0000256" key="5">
    <source>
        <dbReference type="ARBA" id="ARBA00022989"/>
    </source>
</evidence>
<dbReference type="GO" id="GO:0005886">
    <property type="term" value="C:plasma membrane"/>
    <property type="evidence" value="ECO:0007669"/>
    <property type="project" value="UniProtKB-ARBA"/>
</dbReference>
<feature type="domain" description="Major facilitator superfamily (MFS) profile" evidence="11">
    <location>
        <begin position="32"/>
        <end position="500"/>
    </location>
</feature>
<protein>
    <submittedName>
        <fullName evidence="12">Predicted transporter</fullName>
    </submittedName>
</protein>
<dbReference type="NCBIfam" id="TIGR00879">
    <property type="entry name" value="SP"/>
    <property type="match status" value="1"/>
</dbReference>
<dbReference type="GO" id="GO:0005536">
    <property type="term" value="F:D-glucose binding"/>
    <property type="evidence" value="ECO:0007669"/>
    <property type="project" value="UniProtKB-ARBA"/>
</dbReference>
<name>M9LX75_PSEA3</name>
<dbReference type="OrthoDB" id="6612291at2759"/>
<evidence type="ECO:0000256" key="7">
    <source>
        <dbReference type="ARBA" id="ARBA00023180"/>
    </source>
</evidence>
<evidence type="ECO:0000256" key="6">
    <source>
        <dbReference type="ARBA" id="ARBA00023136"/>
    </source>
</evidence>
<dbReference type="Gene3D" id="1.20.1250.20">
    <property type="entry name" value="MFS general substrate transporter like domains"/>
    <property type="match status" value="1"/>
</dbReference>
<evidence type="ECO:0000256" key="4">
    <source>
        <dbReference type="ARBA" id="ARBA00022692"/>
    </source>
</evidence>
<keyword evidence="7" id="KW-0325">Glycoprotein</keyword>
<dbReference type="InterPro" id="IPR036259">
    <property type="entry name" value="MFS_trans_sf"/>
</dbReference>
<dbReference type="PANTHER" id="PTHR48022:SF17">
    <property type="entry name" value="HEXOSE TRANSPORTER"/>
    <property type="match status" value="1"/>
</dbReference>
<comment type="subcellular location">
    <subcellularLocation>
        <location evidence="1">Membrane</location>
        <topology evidence="1">Multi-pass membrane protein</topology>
    </subcellularLocation>
</comment>
<feature type="transmembrane region" description="Helical" evidence="10">
    <location>
        <begin position="169"/>
        <end position="188"/>
    </location>
</feature>
<sequence length="553" mass="58879">MAGGAVADVGFTPAGPVARPASVKQSLPAILVAAASAFGGVLFGYDTGTISGLIVMPNFQETFGKPVPGSTTGAYALTTNDESLVVSILSAGTFVGALAGAPISDILGRRWGMQVALLVFTIGVVMQMATTDLGVFIGGRVVAGLGVGILSTIVPMYQSETAPRWIRGAVVSGYQWAITIGLLCASLANNGTQSRKDSGAWRIPVGIQLAFAILLCGFFLILPESPRWLVKKGNHEQASKSLARLNSTDVDDPIVRSELSVIQTNLDIELTHSTGSYLDCFKNNDRKYLLRAMTGIFIQAFQQLTGINFIFYYGTKFFKSTLPGTNPFIFSVISNVVNVVTTVPGMYMMERLGRRKLLIWGAVWMCVCELIVAVVGTALPVQTLAGGETAVGTAVPVRNLAGGKTAIAFVCIYIAGFASTWGPAAWVVCGEIFPLAIRAKALSLCTASNWLWNFGIGYATPYLVDVGPGKAGLGPKVFFVWTGTCACCAVFAYLFIYETRLLSLEEVDEMYAQTTAIKSSAANAEIRARRSDLEGAVAPVKEDELATHDEKKY</sequence>
<evidence type="ECO:0000256" key="9">
    <source>
        <dbReference type="RuleBase" id="RU003346"/>
    </source>
</evidence>
<dbReference type="PROSITE" id="PS00216">
    <property type="entry name" value="SUGAR_TRANSPORT_1"/>
    <property type="match status" value="2"/>
</dbReference>
<feature type="transmembrane region" description="Helical" evidence="10">
    <location>
        <begin position="135"/>
        <end position="157"/>
    </location>
</feature>
<dbReference type="InterPro" id="IPR050360">
    <property type="entry name" value="MFS_Sugar_Transporters"/>
</dbReference>
<evidence type="ECO:0000313" key="12">
    <source>
        <dbReference type="EMBL" id="GAC71515.1"/>
    </source>
</evidence>
<reference evidence="13" key="1">
    <citation type="journal article" date="2013" name="Genome Announc.">
        <title>Genome sequence of the basidiomycetous yeast Pseudozyma antarctica T-34, a producer of the glycolipid biosurfactants mannosylerythritol lipids.</title>
        <authorList>
            <person name="Morita T."/>
            <person name="Koike H."/>
            <person name="Koyama Y."/>
            <person name="Hagiwara H."/>
            <person name="Ito E."/>
            <person name="Fukuoka T."/>
            <person name="Imura T."/>
            <person name="Machida M."/>
            <person name="Kitamoto D."/>
        </authorList>
    </citation>
    <scope>NUCLEOTIDE SEQUENCE [LARGE SCALE GENOMIC DNA]</scope>
    <source>
        <strain evidence="13">T-34</strain>
    </source>
</reference>
<dbReference type="PANTHER" id="PTHR48022">
    <property type="entry name" value="PLASTIDIC GLUCOSE TRANSPORTER 4"/>
    <property type="match status" value="1"/>
</dbReference>
<gene>
    <name evidence="12" type="ORF">PANT_3d00076</name>
</gene>
<evidence type="ECO:0000256" key="2">
    <source>
        <dbReference type="ARBA" id="ARBA00010992"/>
    </source>
</evidence>
<dbReference type="GO" id="GO:0005351">
    <property type="term" value="F:carbohydrate:proton symporter activity"/>
    <property type="evidence" value="ECO:0007669"/>
    <property type="project" value="TreeGrafter"/>
</dbReference>